<dbReference type="GeneID" id="38667773"/>
<accession>A0A348B6X9</accession>
<keyword evidence="3" id="KW-1185">Reference proteome</keyword>
<protein>
    <submittedName>
        <fullName evidence="1">Uncharacterized protein</fullName>
    </submittedName>
</protein>
<dbReference type="OrthoDB" id="42258at2157"/>
<sequence>MPPLLSFSLSHRLSECDDEECIEQLADEYIEFLRRGGEDSGWVEERTEDEADFDKSFLFIEALLKRVIETDIEPQVLLMLLERDLGESHPVVLILKEELEGE</sequence>
<dbReference type="AlphaFoldDB" id="A0A348B6X9"/>
<dbReference type="RefSeq" id="WP_126451164.1">
    <property type="nucleotide sequence ID" value="NZ_AP018553.1"/>
</dbReference>
<dbReference type="Proteomes" id="UP000616143">
    <property type="component" value="Unassembled WGS sequence"/>
</dbReference>
<dbReference type="EMBL" id="AP018553">
    <property type="protein sequence ID" value="BBD73931.1"/>
    <property type="molecule type" value="Genomic_DNA"/>
</dbReference>
<reference evidence="2" key="4">
    <citation type="submission" date="2020-09" db="EMBL/GenBank/DDBJ databases">
        <authorList>
            <person name="Sun Q."/>
            <person name="Ohkuma M."/>
        </authorList>
    </citation>
    <scope>NUCLEOTIDE SEQUENCE</scope>
    <source>
        <strain evidence="2">JCM 31740</strain>
    </source>
</reference>
<dbReference type="EMBL" id="BMQS01000025">
    <property type="protein sequence ID" value="GGU03304.1"/>
    <property type="molecule type" value="Genomic_DNA"/>
</dbReference>
<dbReference type="Proteomes" id="UP000276741">
    <property type="component" value="Chromosome"/>
</dbReference>
<evidence type="ECO:0000313" key="3">
    <source>
        <dbReference type="Proteomes" id="UP000276741"/>
    </source>
</evidence>
<proteinExistence type="predicted"/>
<dbReference type="KEGG" id="sacd:HS1genome_2320"/>
<name>A0A348B6X9_9CREN</name>
<reference evidence="2" key="1">
    <citation type="journal article" date="2014" name="Int. J. Syst. Evol. Microbiol.">
        <title>Complete genome sequence of Corynebacterium casei LMG S-19264T (=DSM 44701T), isolated from a smear-ripened cheese.</title>
        <authorList>
            <consortium name="US DOE Joint Genome Institute (JGI-PGF)"/>
            <person name="Walter F."/>
            <person name="Albersmeier A."/>
            <person name="Kalinowski J."/>
            <person name="Ruckert C."/>
        </authorList>
    </citation>
    <scope>NUCLEOTIDE SEQUENCE</scope>
    <source>
        <strain evidence="2">JCM 31740</strain>
    </source>
</reference>
<organism evidence="1 3">
    <name type="scientific">Sulfodiicoccus acidiphilus</name>
    <dbReference type="NCBI Taxonomy" id="1670455"/>
    <lineage>
        <taxon>Archaea</taxon>
        <taxon>Thermoproteota</taxon>
        <taxon>Thermoprotei</taxon>
        <taxon>Sulfolobales</taxon>
        <taxon>Sulfolobaceae</taxon>
        <taxon>Sulfodiicoccus</taxon>
    </lineage>
</organism>
<reference evidence="1" key="3">
    <citation type="journal article" date="2019" name="BMC Res. Notes">
        <title>Complete genome sequence of the Sulfodiicoccus acidiphilus strain HS-1T, the first crenarchaeon that lacks polB3, isolated from an acidic hot spring in Ohwaku-dani, Hakone, Japan.</title>
        <authorList>
            <person name="Sakai H.D."/>
            <person name="Kurosawa N."/>
        </authorList>
    </citation>
    <scope>NUCLEOTIDE SEQUENCE</scope>
    <source>
        <strain evidence="1">HS-1</strain>
    </source>
</reference>
<evidence type="ECO:0000313" key="2">
    <source>
        <dbReference type="EMBL" id="GGU03304.1"/>
    </source>
</evidence>
<reference evidence="3" key="2">
    <citation type="submission" date="2018-04" db="EMBL/GenBank/DDBJ databases">
        <title>Complete genome sequence of Sulfodiicoccus acidiphilus strain HS-1.</title>
        <authorList>
            <person name="Sakai H.D."/>
            <person name="Kurosawa N."/>
        </authorList>
    </citation>
    <scope>NUCLEOTIDE SEQUENCE [LARGE SCALE GENOMIC DNA]</scope>
    <source>
        <strain evidence="3">HS-1</strain>
    </source>
</reference>
<evidence type="ECO:0000313" key="1">
    <source>
        <dbReference type="EMBL" id="BBD73931.1"/>
    </source>
</evidence>
<gene>
    <name evidence="2" type="ORF">GCM10007116_20310</name>
    <name evidence="1" type="ORF">HS1genome_2320</name>
</gene>